<evidence type="ECO:0000313" key="8">
    <source>
        <dbReference type="Proteomes" id="UP000075613"/>
    </source>
</evidence>
<dbReference type="GO" id="GO:0046872">
    <property type="term" value="F:metal ion binding"/>
    <property type="evidence" value="ECO:0007669"/>
    <property type="project" value="UniProtKB-KW"/>
</dbReference>
<keyword evidence="2" id="KW-0479">Metal-binding</keyword>
<dbReference type="PANTHER" id="PTHR43779:SF3">
    <property type="entry name" value="(3R)-3-[(CARBOXYMETHYL)AMINO]FATTY ACID OXYGENASE_DECARBOXYLASE"/>
    <property type="match status" value="1"/>
</dbReference>
<name>A0A149PKN0_9BURK</name>
<dbReference type="SUPFAM" id="SSF51197">
    <property type="entry name" value="Clavaminate synthase-like"/>
    <property type="match status" value="1"/>
</dbReference>
<accession>A0A149PKN0</accession>
<dbReference type="RefSeq" id="WP_062130330.1">
    <property type="nucleotide sequence ID" value="NZ_LRBG01000031.1"/>
</dbReference>
<dbReference type="GO" id="GO:0016706">
    <property type="term" value="F:2-oxoglutarate-dependent dioxygenase activity"/>
    <property type="evidence" value="ECO:0007669"/>
    <property type="project" value="UniProtKB-ARBA"/>
</dbReference>
<keyword evidence="5" id="KW-0408">Iron</keyword>
<dbReference type="Gene3D" id="3.60.130.10">
    <property type="entry name" value="Clavaminate synthase-like"/>
    <property type="match status" value="1"/>
</dbReference>
<feature type="domain" description="TauD/TfdA-like" evidence="6">
    <location>
        <begin position="6"/>
        <end position="281"/>
    </location>
</feature>
<evidence type="ECO:0000256" key="4">
    <source>
        <dbReference type="ARBA" id="ARBA00023002"/>
    </source>
</evidence>
<dbReference type="PANTHER" id="PTHR43779">
    <property type="entry name" value="DIOXYGENASE RV0097-RELATED"/>
    <property type="match status" value="1"/>
</dbReference>
<gene>
    <name evidence="7" type="ORF">CI15_20610</name>
</gene>
<evidence type="ECO:0000256" key="3">
    <source>
        <dbReference type="ARBA" id="ARBA00022964"/>
    </source>
</evidence>
<evidence type="ECO:0000259" key="6">
    <source>
        <dbReference type="Pfam" id="PF02668"/>
    </source>
</evidence>
<evidence type="ECO:0000256" key="2">
    <source>
        <dbReference type="ARBA" id="ARBA00022723"/>
    </source>
</evidence>
<comment type="similarity">
    <text evidence="1">Belongs to the TfdA dioxygenase family.</text>
</comment>
<keyword evidence="4" id="KW-0560">Oxidoreductase</keyword>
<keyword evidence="3 7" id="KW-0223">Dioxygenase</keyword>
<organism evidence="7 8">
    <name type="scientific">Paraburkholderia monticola</name>
    <dbReference type="NCBI Taxonomy" id="1399968"/>
    <lineage>
        <taxon>Bacteria</taxon>
        <taxon>Pseudomonadati</taxon>
        <taxon>Pseudomonadota</taxon>
        <taxon>Betaproteobacteria</taxon>
        <taxon>Burkholderiales</taxon>
        <taxon>Burkholderiaceae</taxon>
        <taxon>Paraburkholderia</taxon>
    </lineage>
</organism>
<dbReference type="Pfam" id="PF02668">
    <property type="entry name" value="TauD"/>
    <property type="match status" value="1"/>
</dbReference>
<dbReference type="OrthoDB" id="581608at2"/>
<sequence>MNFMIEEIQPPIAARIHGLDLRQPLSAELAEQLDQAIARYPVLVFPRQMIDDDQLLAFSENFGPVQVSVQYSTRQNEHRLQPRISDISNVGKDNETFKAGDHRRMNTFVSRRWHSDQSYQPIPARYSFLLNYSVPSRGGESQFGDMRLVYDALPDDLRETIEDLSAEFDILHTRAMCGFTDFPEEERAALKPSIHRLVKTHPVSGRKVLYLSVHACRVVDWPLPEGRDLLRELMEFATQPQFIYTHRWTVRDLVMWDNRTLIHRGLRYSPPTDRREMHRATVMDDPAWKRAPSPADAAA</sequence>
<reference evidence="7 8" key="1">
    <citation type="journal article" date="2015" name="Int. J. Syst. Evol. Microbiol.">
        <title>Burkholderia monticola sp. nov., isolated from mountain soil.</title>
        <authorList>
            <person name="Baek I."/>
            <person name="Seo B."/>
            <person name="Lee I."/>
            <person name="Yi H."/>
            <person name="Chun J."/>
        </authorList>
    </citation>
    <scope>NUCLEOTIDE SEQUENCE [LARGE SCALE GENOMIC DNA]</scope>
    <source>
        <strain evidence="7 8">JC2948</strain>
    </source>
</reference>
<dbReference type="InterPro" id="IPR042098">
    <property type="entry name" value="TauD-like_sf"/>
</dbReference>
<evidence type="ECO:0000313" key="7">
    <source>
        <dbReference type="EMBL" id="KXU85559.1"/>
    </source>
</evidence>
<comment type="caution">
    <text evidence="7">The sequence shown here is derived from an EMBL/GenBank/DDBJ whole genome shotgun (WGS) entry which is preliminary data.</text>
</comment>
<dbReference type="EMBL" id="LRBG01000031">
    <property type="protein sequence ID" value="KXU85559.1"/>
    <property type="molecule type" value="Genomic_DNA"/>
</dbReference>
<dbReference type="AlphaFoldDB" id="A0A149PKN0"/>
<keyword evidence="8" id="KW-1185">Reference proteome</keyword>
<evidence type="ECO:0000256" key="1">
    <source>
        <dbReference type="ARBA" id="ARBA00005896"/>
    </source>
</evidence>
<dbReference type="STRING" id="1399968.CI15_20610"/>
<dbReference type="InterPro" id="IPR051178">
    <property type="entry name" value="TfdA_dioxygenase"/>
</dbReference>
<proteinExistence type="inferred from homology"/>
<evidence type="ECO:0000256" key="5">
    <source>
        <dbReference type="ARBA" id="ARBA00023004"/>
    </source>
</evidence>
<dbReference type="Proteomes" id="UP000075613">
    <property type="component" value="Unassembled WGS sequence"/>
</dbReference>
<dbReference type="InterPro" id="IPR003819">
    <property type="entry name" value="TauD/TfdA-like"/>
</dbReference>
<protein>
    <submittedName>
        <fullName evidence="7">Taurine catabolism dioxygenase</fullName>
    </submittedName>
</protein>